<evidence type="ECO:0000256" key="1">
    <source>
        <dbReference type="SAM" id="Phobius"/>
    </source>
</evidence>
<sequence length="196" mass="22357">MIKDAKSREKMYGLVFVLAITSLISFLFASVVSGSPKETIGNMYLPAKDPTMIGRLPEELRRQALYQEIGEQSIKEAIVEFPNCDFSLRRCPTEILYKVTGSDAWRYSVTYERLVGDYPTWLQRTIVQYDVEYLPEDNSTMVMVVARKSTAGTVLKIVAYYLIMTAVLSLVYGIWIVHLVRKLFNIPEPPISPDML</sequence>
<dbReference type="EMBL" id="MEVT01000021">
    <property type="protein sequence ID" value="OGC62334.1"/>
    <property type="molecule type" value="Genomic_DNA"/>
</dbReference>
<evidence type="ECO:0000313" key="3">
    <source>
        <dbReference type="Proteomes" id="UP000176614"/>
    </source>
</evidence>
<name>A0A1F4VYU4_UNCKA</name>
<organism evidence="2 3">
    <name type="scientific">candidate division WWE3 bacterium RIFOXYA2_FULL_46_9</name>
    <dbReference type="NCBI Taxonomy" id="1802636"/>
    <lineage>
        <taxon>Bacteria</taxon>
        <taxon>Katanobacteria</taxon>
    </lineage>
</organism>
<evidence type="ECO:0000313" key="2">
    <source>
        <dbReference type="EMBL" id="OGC62334.1"/>
    </source>
</evidence>
<protein>
    <submittedName>
        <fullName evidence="2">Uncharacterized protein</fullName>
    </submittedName>
</protein>
<proteinExistence type="predicted"/>
<gene>
    <name evidence="2" type="ORF">A2264_02090</name>
</gene>
<comment type="caution">
    <text evidence="2">The sequence shown here is derived from an EMBL/GenBank/DDBJ whole genome shotgun (WGS) entry which is preliminary data.</text>
</comment>
<accession>A0A1F4VYU4</accession>
<dbReference type="AlphaFoldDB" id="A0A1F4VYU4"/>
<keyword evidence="1" id="KW-0472">Membrane</keyword>
<feature type="transmembrane region" description="Helical" evidence="1">
    <location>
        <begin position="158"/>
        <end position="180"/>
    </location>
</feature>
<keyword evidence="1" id="KW-0812">Transmembrane</keyword>
<dbReference type="Proteomes" id="UP000176614">
    <property type="component" value="Unassembled WGS sequence"/>
</dbReference>
<keyword evidence="1" id="KW-1133">Transmembrane helix</keyword>
<reference evidence="2 3" key="1">
    <citation type="journal article" date="2016" name="Nat. Commun.">
        <title>Thousands of microbial genomes shed light on interconnected biogeochemical processes in an aquifer system.</title>
        <authorList>
            <person name="Anantharaman K."/>
            <person name="Brown C.T."/>
            <person name="Hug L.A."/>
            <person name="Sharon I."/>
            <person name="Castelle C.J."/>
            <person name="Probst A.J."/>
            <person name="Thomas B.C."/>
            <person name="Singh A."/>
            <person name="Wilkins M.J."/>
            <person name="Karaoz U."/>
            <person name="Brodie E.L."/>
            <person name="Williams K.H."/>
            <person name="Hubbard S.S."/>
            <person name="Banfield J.F."/>
        </authorList>
    </citation>
    <scope>NUCLEOTIDE SEQUENCE [LARGE SCALE GENOMIC DNA]</scope>
</reference>